<evidence type="ECO:0000256" key="7">
    <source>
        <dbReference type="SAM" id="MobiDB-lite"/>
    </source>
</evidence>
<organism evidence="9 10">
    <name type="scientific">Nonomuraea roseola</name>
    <dbReference type="NCBI Taxonomy" id="46179"/>
    <lineage>
        <taxon>Bacteria</taxon>
        <taxon>Bacillati</taxon>
        <taxon>Actinomycetota</taxon>
        <taxon>Actinomycetes</taxon>
        <taxon>Streptosporangiales</taxon>
        <taxon>Streptosporangiaceae</taxon>
        <taxon>Nonomuraea</taxon>
    </lineage>
</organism>
<evidence type="ECO:0000256" key="3">
    <source>
        <dbReference type="ARBA" id="ARBA00022475"/>
    </source>
</evidence>
<gene>
    <name evidence="9" type="ORF">ACFFRN_03810</name>
</gene>
<evidence type="ECO:0000256" key="5">
    <source>
        <dbReference type="ARBA" id="ARBA00022989"/>
    </source>
</evidence>
<keyword evidence="5 8" id="KW-1133">Transmembrane helix</keyword>
<dbReference type="InterPro" id="IPR003370">
    <property type="entry name" value="Chromate_transpt"/>
</dbReference>
<evidence type="ECO:0000256" key="8">
    <source>
        <dbReference type="SAM" id="Phobius"/>
    </source>
</evidence>
<comment type="caution">
    <text evidence="9">The sequence shown here is derived from an EMBL/GenBank/DDBJ whole genome shotgun (WGS) entry which is preliminary data.</text>
</comment>
<comment type="similarity">
    <text evidence="2">Belongs to the chromate ion transporter (CHR) (TC 2.A.51) family.</text>
</comment>
<evidence type="ECO:0000313" key="9">
    <source>
        <dbReference type="EMBL" id="MFB9525738.1"/>
    </source>
</evidence>
<feature type="region of interest" description="Disordered" evidence="7">
    <location>
        <begin position="75"/>
        <end position="102"/>
    </location>
</feature>
<reference evidence="9 10" key="1">
    <citation type="submission" date="2024-09" db="EMBL/GenBank/DDBJ databases">
        <authorList>
            <person name="Sun Q."/>
            <person name="Mori K."/>
        </authorList>
    </citation>
    <scope>NUCLEOTIDE SEQUENCE [LARGE SCALE GENOMIC DNA]</scope>
    <source>
        <strain evidence="9 10">JCM 3323</strain>
    </source>
</reference>
<evidence type="ECO:0000256" key="6">
    <source>
        <dbReference type="ARBA" id="ARBA00023136"/>
    </source>
</evidence>
<evidence type="ECO:0000313" key="10">
    <source>
        <dbReference type="Proteomes" id="UP001589646"/>
    </source>
</evidence>
<dbReference type="EMBL" id="JBHMCE010000001">
    <property type="protein sequence ID" value="MFB9525738.1"/>
    <property type="molecule type" value="Genomic_DNA"/>
</dbReference>
<comment type="subcellular location">
    <subcellularLocation>
        <location evidence="1">Cell membrane</location>
        <topology evidence="1">Multi-pass membrane protein</topology>
    </subcellularLocation>
</comment>
<keyword evidence="10" id="KW-1185">Reference proteome</keyword>
<keyword evidence="6 8" id="KW-0472">Membrane</keyword>
<name>A0ABV5PR97_9ACTN</name>
<feature type="transmembrane region" description="Helical" evidence="8">
    <location>
        <begin position="6"/>
        <end position="39"/>
    </location>
</feature>
<evidence type="ECO:0000256" key="2">
    <source>
        <dbReference type="ARBA" id="ARBA00005262"/>
    </source>
</evidence>
<accession>A0ABV5PR97</accession>
<sequence>MDLDAVAVWWLPVAAVAMLTGLFFSGTALITFGGAYAVLAFVAQRAVETYAWLSPTEMVRGLALAESTPGPLIMVSSSSPSSAPTVTPASSRRGRARCSGPC</sequence>
<dbReference type="RefSeq" id="WP_379478951.1">
    <property type="nucleotide sequence ID" value="NZ_JBHMCE010000001.1"/>
</dbReference>
<protein>
    <submittedName>
        <fullName evidence="9">Chromate transporter</fullName>
    </submittedName>
</protein>
<evidence type="ECO:0000256" key="1">
    <source>
        <dbReference type="ARBA" id="ARBA00004651"/>
    </source>
</evidence>
<keyword evidence="3" id="KW-1003">Cell membrane</keyword>
<keyword evidence="4 8" id="KW-0812">Transmembrane</keyword>
<proteinExistence type="inferred from homology"/>
<evidence type="ECO:0000256" key="4">
    <source>
        <dbReference type="ARBA" id="ARBA00022692"/>
    </source>
</evidence>
<dbReference type="Pfam" id="PF02417">
    <property type="entry name" value="Chromate_transp"/>
    <property type="match status" value="1"/>
</dbReference>
<dbReference type="Proteomes" id="UP001589646">
    <property type="component" value="Unassembled WGS sequence"/>
</dbReference>